<gene>
    <name evidence="2" type="ORF">EYB31_05750</name>
</gene>
<evidence type="ECO:0000313" key="2">
    <source>
        <dbReference type="EMBL" id="TBL80728.1"/>
    </source>
</evidence>
<name>A0A4Q9DY25_9BACL</name>
<organism evidence="2 3">
    <name type="scientific">Paenibacillus thalictri</name>
    <dbReference type="NCBI Taxonomy" id="2527873"/>
    <lineage>
        <taxon>Bacteria</taxon>
        <taxon>Bacillati</taxon>
        <taxon>Bacillota</taxon>
        <taxon>Bacilli</taxon>
        <taxon>Bacillales</taxon>
        <taxon>Paenibacillaceae</taxon>
        <taxon>Paenibacillus</taxon>
    </lineage>
</organism>
<feature type="compositionally biased region" description="Acidic residues" evidence="1">
    <location>
        <begin position="59"/>
        <end position="81"/>
    </location>
</feature>
<comment type="caution">
    <text evidence="2">The sequence shown here is derived from an EMBL/GenBank/DDBJ whole genome shotgun (WGS) entry which is preliminary data.</text>
</comment>
<dbReference type="RefSeq" id="WP_131012330.1">
    <property type="nucleotide sequence ID" value="NZ_SIRE01000004.1"/>
</dbReference>
<dbReference type="AlphaFoldDB" id="A0A4Q9DY25"/>
<proteinExistence type="predicted"/>
<sequence>MLEAELGTLGTLVLFEAAPLKPEPPLCDAAGAVLAPVPPVEPLGGCMPFAPPLKMPGGWDEELVPDDEPEPGAPEDDDPDDVPAPGVPELVLLDGVEKDPVRDDVDGAFVDGGDVDIDGLDGAVGAVGLLGAVEVGVLALPVAVAA</sequence>
<evidence type="ECO:0000256" key="1">
    <source>
        <dbReference type="SAM" id="MobiDB-lite"/>
    </source>
</evidence>
<accession>A0A4Q9DY25</accession>
<dbReference type="EMBL" id="SIRE01000004">
    <property type="protein sequence ID" value="TBL80728.1"/>
    <property type="molecule type" value="Genomic_DNA"/>
</dbReference>
<feature type="region of interest" description="Disordered" evidence="1">
    <location>
        <begin position="54"/>
        <end position="87"/>
    </location>
</feature>
<protein>
    <submittedName>
        <fullName evidence="2">Uncharacterized protein</fullName>
    </submittedName>
</protein>
<evidence type="ECO:0000313" key="3">
    <source>
        <dbReference type="Proteomes" id="UP000293142"/>
    </source>
</evidence>
<reference evidence="2 3" key="1">
    <citation type="submission" date="2019-02" db="EMBL/GenBank/DDBJ databases">
        <title>Paenibacillus sp. nov., isolated from surface-sterilized tissue of Thalictrum simplex L.</title>
        <authorList>
            <person name="Tuo L."/>
        </authorList>
    </citation>
    <scope>NUCLEOTIDE SEQUENCE [LARGE SCALE GENOMIC DNA]</scope>
    <source>
        <strain evidence="2 3">N2SHLJ1</strain>
    </source>
</reference>
<dbReference type="Proteomes" id="UP000293142">
    <property type="component" value="Unassembled WGS sequence"/>
</dbReference>
<keyword evidence="3" id="KW-1185">Reference proteome</keyword>